<reference evidence="13" key="1">
    <citation type="journal article" date="2011" name="Nat. Commun.">
        <title>Effector diversification within compartments of the Leptosphaeria maculans genome affected by Repeat-Induced Point mutations.</title>
        <authorList>
            <person name="Rouxel T."/>
            <person name="Grandaubert J."/>
            <person name="Hane J.K."/>
            <person name="Hoede C."/>
            <person name="van de Wouw A.P."/>
            <person name="Couloux A."/>
            <person name="Dominguez V."/>
            <person name="Anthouard V."/>
            <person name="Bally P."/>
            <person name="Bourras S."/>
            <person name="Cozijnsen A.J."/>
            <person name="Ciuffetti L.M."/>
            <person name="Degrave A."/>
            <person name="Dilmaghani A."/>
            <person name="Duret L."/>
            <person name="Fudal I."/>
            <person name="Goodwin S.B."/>
            <person name="Gout L."/>
            <person name="Glaser N."/>
            <person name="Linglin J."/>
            <person name="Kema G.H.J."/>
            <person name="Lapalu N."/>
            <person name="Lawrence C.B."/>
            <person name="May K."/>
            <person name="Meyer M."/>
            <person name="Ollivier B."/>
            <person name="Poulain J."/>
            <person name="Schoch C.L."/>
            <person name="Simon A."/>
            <person name="Spatafora J.W."/>
            <person name="Stachowiak A."/>
            <person name="Turgeon B.G."/>
            <person name="Tyler B.M."/>
            <person name="Vincent D."/>
            <person name="Weissenbach J."/>
            <person name="Amselem J."/>
            <person name="Quesneville H."/>
            <person name="Oliver R.P."/>
            <person name="Wincker P."/>
            <person name="Balesdent M.-H."/>
            <person name="Howlett B.J."/>
        </authorList>
    </citation>
    <scope>NUCLEOTIDE SEQUENCE [LARGE SCALE GENOMIC DNA]</scope>
    <source>
        <strain evidence="13">JN3 / isolate v23.1.3 / race Av1-4-5-6-7-8</strain>
    </source>
</reference>
<dbReference type="InterPro" id="IPR033599">
    <property type="entry name" value="TAF1B/Rrn7"/>
</dbReference>
<feature type="domain" description="Rrn7/TAF1B C-terminal cyclin" evidence="11">
    <location>
        <begin position="304"/>
        <end position="472"/>
    </location>
</feature>
<feature type="domain" description="Rrn7/TAF1B N-terminal cyclin" evidence="10">
    <location>
        <begin position="151"/>
        <end position="284"/>
    </location>
</feature>
<evidence type="ECO:0000313" key="13">
    <source>
        <dbReference type="Proteomes" id="UP000002668"/>
    </source>
</evidence>
<evidence type="ECO:0000256" key="1">
    <source>
        <dbReference type="ARBA" id="ARBA00004604"/>
    </source>
</evidence>
<dbReference type="STRING" id="985895.E5A645"/>
<evidence type="ECO:0000256" key="5">
    <source>
        <dbReference type="ARBA" id="ARBA00022833"/>
    </source>
</evidence>
<evidence type="ECO:0000256" key="2">
    <source>
        <dbReference type="ARBA" id="ARBA00006899"/>
    </source>
</evidence>
<sequence length="614" mass="70704">MNALETNYNSTDSFVLLQPSPMLSIPDRLCLLACFEQLNSQPAICVEIQFRSFAKNIASSTRLLWRNVRRRDPFVVSKIVDRGGMMKGRMGFYTVRMVTGRGLVRGEDDDDNPVTAARTITRKKKDVDESTKTIAKHFSGRQAFDLYLKSLQLILRHQVWFLVHEKSLPAELEIVIYDLWALRIAQLADKMTNTNLDSDLQSQAQIFSTLETDDSDTADEKRGLLKNFEHRRERKLASIPNLTDALALCYLGIRTLRLPITPGDFYAWVTDGKMAYRRAIRLVPLAMRDRLPATFHAVLNRQALFKHKQFYDTVVDLQIGLSKDHGIVWPALNVPMLLYRYLREMALPLELYDATTRLAELLGYDFALHPNGKKRLGIRHLPEAQLVGCLIVSVKLLYPLDGKQRFPQSSSEPTATKMNWNYWSEHIDATRTKEFETDKGLNTEEMMSLQEKDVLSMHSEQLDQYLDFYADTFLDDVEIQRITENDDFRRALYEMFTTESNVEIHRPKELSKDVALESQLEVVKIVHSTMEAVAPVPVDVATAQHLRPGQAYQVWKHDKELPEQTKVLYDKAARLAGLSLDMLVMAVSFTEARIEQWRRQQMTRRQTAPGQEDE</sequence>
<comment type="subcellular location">
    <subcellularLocation>
        <location evidence="1">Nucleus</location>
        <location evidence="1">Nucleolus</location>
    </subcellularLocation>
</comment>
<keyword evidence="5" id="KW-0862">Zinc</keyword>
<dbReference type="VEuPathDB" id="FungiDB:LEMA_P083290.1"/>
<dbReference type="GO" id="GO:0042790">
    <property type="term" value="P:nucleolar large rRNA transcription by RNA polymerase I"/>
    <property type="evidence" value="ECO:0007669"/>
    <property type="project" value="TreeGrafter"/>
</dbReference>
<dbReference type="HOGENOM" id="CLU_016553_2_1_1"/>
<dbReference type="GO" id="GO:0001164">
    <property type="term" value="F:RNA polymerase I core promoter sequence-specific DNA binding"/>
    <property type="evidence" value="ECO:0007669"/>
    <property type="project" value="InterPro"/>
</dbReference>
<dbReference type="AlphaFoldDB" id="E5A645"/>
<organism evidence="12 13">
    <name type="scientific">Leptosphaeria maculans (strain JN3 / isolate v23.1.3 / race Av1-4-5-6-7-8)</name>
    <name type="common">Blackleg fungus</name>
    <name type="synonym">Phoma lingam</name>
    <dbReference type="NCBI Taxonomy" id="985895"/>
    <lineage>
        <taxon>Eukaryota</taxon>
        <taxon>Fungi</taxon>
        <taxon>Dikarya</taxon>
        <taxon>Ascomycota</taxon>
        <taxon>Pezizomycotina</taxon>
        <taxon>Dothideomycetes</taxon>
        <taxon>Pleosporomycetidae</taxon>
        <taxon>Pleosporales</taxon>
        <taxon>Pleosporineae</taxon>
        <taxon>Leptosphaeriaceae</taxon>
        <taxon>Plenodomus</taxon>
        <taxon>Plenodomus lingam/Leptosphaeria maculans species complex</taxon>
    </lineage>
</organism>
<keyword evidence="13" id="KW-1185">Reference proteome</keyword>
<gene>
    <name evidence="12" type="ORF">LEMA_P083290.1</name>
</gene>
<evidence type="ECO:0000259" key="11">
    <source>
        <dbReference type="Pfam" id="PF20645"/>
    </source>
</evidence>
<dbReference type="PANTHER" id="PTHR31576:SF2">
    <property type="entry name" value="TATA BOX-BINDING PROTEIN-ASSOCIATED FACTOR RNA POLYMERASE I SUBUNIT B"/>
    <property type="match status" value="1"/>
</dbReference>
<dbReference type="GeneID" id="13282472"/>
<keyword evidence="6" id="KW-0805">Transcription regulation</keyword>
<keyword evidence="7" id="KW-0238">DNA-binding</keyword>
<dbReference type="InterPro" id="IPR048538">
    <property type="entry name" value="Rrn7_cyclin_C"/>
</dbReference>
<evidence type="ECO:0000256" key="8">
    <source>
        <dbReference type="ARBA" id="ARBA00023163"/>
    </source>
</evidence>
<evidence type="ECO:0000256" key="6">
    <source>
        <dbReference type="ARBA" id="ARBA00023015"/>
    </source>
</evidence>
<dbReference type="GO" id="GO:0070860">
    <property type="term" value="C:RNA polymerase I core factor complex"/>
    <property type="evidence" value="ECO:0007669"/>
    <property type="project" value="InterPro"/>
</dbReference>
<evidence type="ECO:0000259" key="10">
    <source>
        <dbReference type="Pfam" id="PF20644"/>
    </source>
</evidence>
<dbReference type="Proteomes" id="UP000002668">
    <property type="component" value="Genome"/>
</dbReference>
<evidence type="ECO:0000256" key="7">
    <source>
        <dbReference type="ARBA" id="ARBA00023125"/>
    </source>
</evidence>
<dbReference type="OMA" id="ICRDIWA"/>
<proteinExistence type="inferred from homology"/>
<name>E5A645_LEPMJ</name>
<dbReference type="EMBL" id="FP929135">
    <property type="protein sequence ID" value="CBX99090.1"/>
    <property type="molecule type" value="Genomic_DNA"/>
</dbReference>
<comment type="similarity">
    <text evidence="2">Belongs to the RRN7/TAF1B family.</text>
</comment>
<keyword evidence="8" id="KW-0804">Transcription</keyword>
<dbReference type="PANTHER" id="PTHR31576">
    <property type="entry name" value="TATA BOX-BINDING PROTEIN-ASSOCIATED FACTOR RNA POLYMERASE I SUBUNIT B"/>
    <property type="match status" value="1"/>
</dbReference>
<dbReference type="eggNOG" id="KOG0003">
    <property type="taxonomic scope" value="Eukaryota"/>
</dbReference>
<dbReference type="GO" id="GO:0008270">
    <property type="term" value="F:zinc ion binding"/>
    <property type="evidence" value="ECO:0007669"/>
    <property type="project" value="UniProtKB-KW"/>
</dbReference>
<evidence type="ECO:0000256" key="3">
    <source>
        <dbReference type="ARBA" id="ARBA00022723"/>
    </source>
</evidence>
<keyword evidence="3" id="KW-0479">Metal-binding</keyword>
<dbReference type="InterPro" id="IPR048540">
    <property type="entry name" value="Rrn7_cyclin_N"/>
</dbReference>
<dbReference type="OrthoDB" id="428577at2759"/>
<accession>E5A645</accession>
<protein>
    <submittedName>
        <fullName evidence="12">Uncharacterized protein</fullName>
    </submittedName>
</protein>
<keyword evidence="9" id="KW-0539">Nucleus</keyword>
<evidence type="ECO:0000313" key="12">
    <source>
        <dbReference type="EMBL" id="CBX99090.1"/>
    </source>
</evidence>
<dbReference type="Pfam" id="PF20645">
    <property type="entry name" value="Rrn7_cyclin_C"/>
    <property type="match status" value="1"/>
</dbReference>
<keyword evidence="4" id="KW-0863">Zinc-finger</keyword>
<evidence type="ECO:0000256" key="4">
    <source>
        <dbReference type="ARBA" id="ARBA00022771"/>
    </source>
</evidence>
<dbReference type="Pfam" id="PF20644">
    <property type="entry name" value="Rrn7_cyclin_N"/>
    <property type="match status" value="1"/>
</dbReference>
<evidence type="ECO:0000256" key="9">
    <source>
        <dbReference type="ARBA" id="ARBA00023242"/>
    </source>
</evidence>
<dbReference type="InParanoid" id="E5A645"/>